<dbReference type="PANTHER" id="PTHR22902">
    <property type="entry name" value="SESQUIPEDALIAN"/>
    <property type="match status" value="1"/>
</dbReference>
<dbReference type="Proteomes" id="UP000183365">
    <property type="component" value="Unassembled WGS sequence"/>
</dbReference>
<dbReference type="InterPro" id="IPR011993">
    <property type="entry name" value="PH-like_dom_sf"/>
</dbReference>
<dbReference type="OrthoDB" id="73680at2759"/>
<dbReference type="Gene3D" id="1.10.150.50">
    <property type="entry name" value="Transcription Factor, Ets-1"/>
    <property type="match status" value="1"/>
</dbReference>
<dbReference type="SUPFAM" id="SSF50044">
    <property type="entry name" value="SH3-domain"/>
    <property type="match status" value="1"/>
</dbReference>
<dbReference type="AlphaFoldDB" id="A0A1L0AZ81"/>
<proteinExistence type="predicted"/>
<dbReference type="Gene3D" id="2.30.30.40">
    <property type="entry name" value="SH3 Domains"/>
    <property type="match status" value="1"/>
</dbReference>
<dbReference type="PANTHER" id="PTHR22902:SF27">
    <property type="entry name" value="PLECKSTRIN HOMOLOGY DOMAIN-CONTAINING FAMILY A MEMBER 3"/>
    <property type="match status" value="1"/>
</dbReference>
<feature type="compositionally biased region" description="Polar residues" evidence="4">
    <location>
        <begin position="130"/>
        <end position="143"/>
    </location>
</feature>
<dbReference type="VEuPathDB" id="FungiDB:HGUI_00203"/>
<evidence type="ECO:0000256" key="1">
    <source>
        <dbReference type="ARBA" id="ARBA00022443"/>
    </source>
</evidence>
<feature type="region of interest" description="Disordered" evidence="4">
    <location>
        <begin position="961"/>
        <end position="1009"/>
    </location>
</feature>
<dbReference type="InterPro" id="IPR001660">
    <property type="entry name" value="SAM"/>
</dbReference>
<feature type="region of interest" description="Disordered" evidence="4">
    <location>
        <begin position="122"/>
        <end position="149"/>
    </location>
</feature>
<dbReference type="EMBL" id="FQNF01000003">
    <property type="protein sequence ID" value="SGZ38003.1"/>
    <property type="molecule type" value="Genomic_DNA"/>
</dbReference>
<evidence type="ECO:0000313" key="8">
    <source>
        <dbReference type="EMBL" id="SGZ38003.1"/>
    </source>
</evidence>
<dbReference type="SUPFAM" id="SSF47769">
    <property type="entry name" value="SAM/Pointed domain"/>
    <property type="match status" value="1"/>
</dbReference>
<evidence type="ECO:0000259" key="6">
    <source>
        <dbReference type="PROSITE" id="PS50003"/>
    </source>
</evidence>
<feature type="compositionally biased region" description="Polar residues" evidence="4">
    <location>
        <begin position="678"/>
        <end position="688"/>
    </location>
</feature>
<dbReference type="PROSITE" id="PS50002">
    <property type="entry name" value="SH3"/>
    <property type="match status" value="1"/>
</dbReference>
<feature type="region of interest" description="Disordered" evidence="4">
    <location>
        <begin position="444"/>
        <end position="463"/>
    </location>
</feature>
<evidence type="ECO:0008006" key="10">
    <source>
        <dbReference type="Google" id="ProtNLM"/>
    </source>
</evidence>
<dbReference type="GO" id="GO:0005769">
    <property type="term" value="C:early endosome"/>
    <property type="evidence" value="ECO:0007669"/>
    <property type="project" value="TreeGrafter"/>
</dbReference>
<accession>A0A1L0AZ81</accession>
<feature type="compositionally biased region" description="Low complexity" evidence="4">
    <location>
        <begin position="279"/>
        <end position="304"/>
    </location>
</feature>
<feature type="region of interest" description="Disordered" evidence="4">
    <location>
        <begin position="354"/>
        <end position="378"/>
    </location>
</feature>
<dbReference type="Pfam" id="PF00169">
    <property type="entry name" value="PH"/>
    <property type="match status" value="1"/>
</dbReference>
<protein>
    <recommendedName>
        <fullName evidence="10">Protein BOI2</fullName>
    </recommendedName>
</protein>
<dbReference type="Pfam" id="PF07647">
    <property type="entry name" value="SAM_2"/>
    <property type="match status" value="1"/>
</dbReference>
<dbReference type="GO" id="GO:0055037">
    <property type="term" value="C:recycling endosome"/>
    <property type="evidence" value="ECO:0007669"/>
    <property type="project" value="TreeGrafter"/>
</dbReference>
<dbReference type="SUPFAM" id="SSF50729">
    <property type="entry name" value="PH domain-like"/>
    <property type="match status" value="1"/>
</dbReference>
<feature type="region of interest" description="Disordered" evidence="4">
    <location>
        <begin position="82"/>
        <end position="105"/>
    </location>
</feature>
<evidence type="ECO:0000256" key="4">
    <source>
        <dbReference type="SAM" id="MobiDB-lite"/>
    </source>
</evidence>
<dbReference type="GO" id="GO:0005802">
    <property type="term" value="C:trans-Golgi network"/>
    <property type="evidence" value="ECO:0007669"/>
    <property type="project" value="TreeGrafter"/>
</dbReference>
<sequence length="1009" mass="112915">MNNTNINPIIGSVVQVANPYKKNLEDEIDLQIGDQIQIILDDEEYNDGWYYGKNLRTNLIGLFPKCFTESLDDNLKKDYNKSQRNFSANDKPTENGFRKESNNSTQSFYRVNEKRMFSSSSNLSRSHSSFMNNNQSASQIRTTSNNSVNRSLSRLNSKNVSSLSVDQEEQDEVLIQQLMKLCDMDAVLETRNIKSWEPEDVAVYFYNKNIDLDSCLKFYDHKINSKILFSLTQQDLKNELEILSFGSRFSISKEIDHLKLLAEQPSDEQIHSGKRFDKSNSFSNKNNEYDHSSSPSMRSSRRSSLLLPAATVRNRSSSQSTNDSVILNNTNMDTIHNINKLAYNNVERTPSNKYNGYTDYPNVTRNGTQNYRSTSGNLVPTLSISKRNNPDYTPVKNGLGLNLSFESPRKPPAPPSISSPISQKVAGSPDGQFGKIGNIYENTSNNHSGDKIYRNGSSNNSTSNMLKRSTSFLQRNLSFRSTPSRSRNITPSAATDESGPLLQPKAINNDKDYQIPKNNERNFDLNLTPKAAVKSDALIKPQFLDTPNQIVEPIYQPPSNISQNNTNMDSLKDLNDTKGFMIKSNHKKNESGGSFLDLFSKLESMNVNSAVNTPTMPLSHKFLPPAKSSLSQPSTADSAATSVYDNRSSVYEAPGMRYGHTRDTSSVYAHSRNNTIGVNSINQGNTNDILKKPNEGLSAGSGLTGTDDNSLTNFNEVDESSKDDSFVDFSKDNNEKTLNSISEETVSKPLHTLNTSFISSTKPVESMTAAEKLKEFKANRAKKVMNYSRTCKESIKTANVHGWMGKRNSKSGVRGLNTWKRRYFVLTGTRLSYYADPDNDAKEKGIIDITGYSVLPVNVSADSNKNERLITFLSSTMSSKSNYFFKIVPPKPGSKKNANFTQQKTYYFSVETVEEIKLWMNAMLKATIDIDTSVPIISSCDIPTISLDEAQSMLEKARKDISLGNSQTDSPDMLKVSGDEYLQRSEEENRDDSENNAGYKDSSLDPFKS</sequence>
<evidence type="ECO:0000259" key="7">
    <source>
        <dbReference type="PROSITE" id="PS50105"/>
    </source>
</evidence>
<dbReference type="PROSITE" id="PS50003">
    <property type="entry name" value="PH_DOMAIN"/>
    <property type="match status" value="1"/>
</dbReference>
<reference evidence="9" key="1">
    <citation type="submission" date="2016-11" db="EMBL/GenBank/DDBJ databases">
        <authorList>
            <person name="Guldener U."/>
        </authorList>
    </citation>
    <scope>NUCLEOTIDE SEQUENCE [LARGE SCALE GENOMIC DNA]</scope>
</reference>
<feature type="region of interest" description="Disordered" evidence="4">
    <location>
        <begin position="476"/>
        <end position="513"/>
    </location>
</feature>
<dbReference type="Gene3D" id="2.30.29.30">
    <property type="entry name" value="Pleckstrin-homology domain (PH domain)/Phosphotyrosine-binding domain (PTB)"/>
    <property type="match status" value="1"/>
</dbReference>
<feature type="region of interest" description="Disordered" evidence="4">
    <location>
        <begin position="678"/>
        <end position="710"/>
    </location>
</feature>
<dbReference type="CDD" id="cd09535">
    <property type="entry name" value="SAM_BOI-like_fungal"/>
    <property type="match status" value="1"/>
</dbReference>
<feature type="compositionally biased region" description="Basic and acidic residues" evidence="4">
    <location>
        <begin position="977"/>
        <end position="987"/>
    </location>
</feature>
<feature type="domain" description="SH3" evidence="5">
    <location>
        <begin position="9"/>
        <end position="73"/>
    </location>
</feature>
<name>A0A1L0AZ81_9ASCO</name>
<dbReference type="GO" id="GO:0005829">
    <property type="term" value="C:cytosol"/>
    <property type="evidence" value="ECO:0007669"/>
    <property type="project" value="GOC"/>
</dbReference>
<keyword evidence="1 3" id="KW-0728">SH3 domain</keyword>
<dbReference type="InterPro" id="IPR036028">
    <property type="entry name" value="SH3-like_dom_sf"/>
</dbReference>
<dbReference type="InterPro" id="IPR013761">
    <property type="entry name" value="SAM/pointed_sf"/>
</dbReference>
<dbReference type="Pfam" id="PF00018">
    <property type="entry name" value="SH3_1"/>
    <property type="match status" value="1"/>
</dbReference>
<dbReference type="GO" id="GO:0042147">
    <property type="term" value="P:retrograde transport, endosome to Golgi"/>
    <property type="evidence" value="ECO:0007669"/>
    <property type="project" value="TreeGrafter"/>
</dbReference>
<evidence type="ECO:0000256" key="3">
    <source>
        <dbReference type="PROSITE-ProRule" id="PRU00192"/>
    </source>
</evidence>
<dbReference type="InterPro" id="IPR001452">
    <property type="entry name" value="SH3_domain"/>
</dbReference>
<organism evidence="8 9">
    <name type="scientific">Hanseniaspora guilliermondii</name>
    <dbReference type="NCBI Taxonomy" id="56406"/>
    <lineage>
        <taxon>Eukaryota</taxon>
        <taxon>Fungi</taxon>
        <taxon>Dikarya</taxon>
        <taxon>Ascomycota</taxon>
        <taxon>Saccharomycotina</taxon>
        <taxon>Saccharomycetes</taxon>
        <taxon>Saccharomycodales</taxon>
        <taxon>Saccharomycodaceae</taxon>
        <taxon>Hanseniaspora</taxon>
    </lineage>
</organism>
<keyword evidence="9" id="KW-1185">Reference proteome</keyword>
<feature type="region of interest" description="Disordered" evidence="4">
    <location>
        <begin position="269"/>
        <end position="304"/>
    </location>
</feature>
<dbReference type="GO" id="GO:0001881">
    <property type="term" value="P:receptor recycling"/>
    <property type="evidence" value="ECO:0007669"/>
    <property type="project" value="TreeGrafter"/>
</dbReference>
<evidence type="ECO:0000259" key="5">
    <source>
        <dbReference type="PROSITE" id="PS50002"/>
    </source>
</evidence>
<feature type="compositionally biased region" description="Basic and acidic residues" evidence="4">
    <location>
        <begin position="91"/>
        <end position="101"/>
    </location>
</feature>
<evidence type="ECO:0000313" key="9">
    <source>
        <dbReference type="Proteomes" id="UP000183365"/>
    </source>
</evidence>
<dbReference type="PROSITE" id="PS50105">
    <property type="entry name" value="SAM_DOMAIN"/>
    <property type="match status" value="1"/>
</dbReference>
<gene>
    <name evidence="8" type="ORF">HGUI_00203</name>
</gene>
<keyword evidence="2" id="KW-0597">Phosphoprotein</keyword>
<dbReference type="SMART" id="SM00233">
    <property type="entry name" value="PH"/>
    <property type="match status" value="1"/>
</dbReference>
<feature type="compositionally biased region" description="Polar residues" evidence="4">
    <location>
        <begin position="476"/>
        <end position="495"/>
    </location>
</feature>
<evidence type="ECO:0000256" key="2">
    <source>
        <dbReference type="ARBA" id="ARBA00022553"/>
    </source>
</evidence>
<dbReference type="InterPro" id="IPR045188">
    <property type="entry name" value="Boi1/Boi2-like"/>
</dbReference>
<feature type="region of interest" description="Disordered" evidence="4">
    <location>
        <begin position="407"/>
        <end position="427"/>
    </location>
</feature>
<feature type="domain" description="PH" evidence="6">
    <location>
        <begin position="797"/>
        <end position="928"/>
    </location>
</feature>
<feature type="compositionally biased region" description="Basic and acidic residues" evidence="4">
    <location>
        <begin position="269"/>
        <end position="278"/>
    </location>
</feature>
<dbReference type="GO" id="GO:0007032">
    <property type="term" value="P:endosome organization"/>
    <property type="evidence" value="ECO:0007669"/>
    <property type="project" value="TreeGrafter"/>
</dbReference>
<dbReference type="InterPro" id="IPR001849">
    <property type="entry name" value="PH_domain"/>
</dbReference>
<feature type="domain" description="SAM" evidence="7">
    <location>
        <begin position="196"/>
        <end position="261"/>
    </location>
</feature>
<dbReference type="SMART" id="SM00326">
    <property type="entry name" value="SH3"/>
    <property type="match status" value="1"/>
</dbReference>